<dbReference type="InterPro" id="IPR003660">
    <property type="entry name" value="HAMP_dom"/>
</dbReference>
<dbReference type="PANTHER" id="PTHR43531:SF5">
    <property type="entry name" value="METHYL-ACCEPTING CHEMOTAXIS PROTEIN III"/>
    <property type="match status" value="1"/>
</dbReference>
<evidence type="ECO:0000313" key="8">
    <source>
        <dbReference type="EMBL" id="MDF4025704.1"/>
    </source>
</evidence>
<dbReference type="SUPFAM" id="SSF58104">
    <property type="entry name" value="Methyl-accepting chemotaxis protein (MCP) signaling domain"/>
    <property type="match status" value="1"/>
</dbReference>
<evidence type="ECO:0000259" key="7">
    <source>
        <dbReference type="PROSITE" id="PS50885"/>
    </source>
</evidence>
<dbReference type="PANTHER" id="PTHR43531">
    <property type="entry name" value="PROTEIN ICFG"/>
    <property type="match status" value="1"/>
</dbReference>
<keyword evidence="1 3" id="KW-0807">Transducer</keyword>
<keyword evidence="5" id="KW-1133">Transmembrane helix</keyword>
<keyword evidence="5" id="KW-0812">Transmembrane</keyword>
<evidence type="ECO:0000256" key="2">
    <source>
        <dbReference type="ARBA" id="ARBA00029447"/>
    </source>
</evidence>
<evidence type="ECO:0000256" key="5">
    <source>
        <dbReference type="SAM" id="Phobius"/>
    </source>
</evidence>
<keyword evidence="5" id="KW-0472">Membrane</keyword>
<reference evidence="8 9" key="1">
    <citation type="journal article" date="2024" name="Curr. Microbiol.">
        <title>Luteibacter sahnii sp. nov., A Novel Yellow-Colored Xanthomonadin Pigment Producing Probiotic Bacterium from Healthy Rice Seed Microbiome.</title>
        <authorList>
            <person name="Jaiswal G."/>
            <person name="Rana R."/>
            <person name="Nayak P.K."/>
            <person name="Chouhan R."/>
            <person name="Gandhi S.G."/>
            <person name="Patel H.K."/>
            <person name="Patil P.B."/>
        </authorList>
    </citation>
    <scope>NUCLEOTIDE SEQUENCE [LARGE SCALE GENOMIC DNA]</scope>
    <source>
        <strain evidence="8 9">PPL201</strain>
    </source>
</reference>
<keyword evidence="4" id="KW-0175">Coiled coil</keyword>
<proteinExistence type="inferred from homology"/>
<evidence type="ECO:0000259" key="6">
    <source>
        <dbReference type="PROSITE" id="PS50111"/>
    </source>
</evidence>
<dbReference type="Pfam" id="PF00015">
    <property type="entry name" value="MCPsignal"/>
    <property type="match status" value="1"/>
</dbReference>
<dbReference type="SMART" id="SM00283">
    <property type="entry name" value="MA"/>
    <property type="match status" value="1"/>
</dbReference>
<dbReference type="InterPro" id="IPR004089">
    <property type="entry name" value="MCPsignal_dom"/>
</dbReference>
<feature type="transmembrane region" description="Helical" evidence="5">
    <location>
        <begin position="183"/>
        <end position="206"/>
    </location>
</feature>
<dbReference type="CDD" id="cd11386">
    <property type="entry name" value="MCP_signal"/>
    <property type="match status" value="1"/>
</dbReference>
<gene>
    <name evidence="8" type="ORF">P3W24_12075</name>
</gene>
<sequence length="542" mass="56800">MTIRQRIALLIAFAVTVAFAVGAGGVYALHLSGKQLEAVYEGELLPIVDLATVRNLFNQTRVEWNRALLKGTREAGLDAVAANAKRTKDLDAAWADYYPGAISSPEERAAAQSFMGALRRARDMSTKVADMVARGQHDEAVTFMTGTVSPVFVDASKNIDTIVKINVQEAATTYAASVQREKYITAGVVGVLVLGALGLLIAGLRLSKTIMMPLMQARELAGQINDGELGHELVVTGKDEVSDTLRSLVAMDASLAGIVRKVRGNAEQVSFAAGEIATGNDELSTRTQQQASSLEETAASMEEMTASVRQNADAAAAASALAQRLNNQAVATRDLALETSGAIDRVSAASKKIEGIVEVINSIAFQTNLLSLNAAVEAARAGEEGRGFAVVAAEVRRLAQQSAVAAKEIQGLIAESSERVEEGVVFVARTSAALGEMEAGAVEVVHFLGEIATASHEQAHGIDQVNHAITELDAVTQQNAALVEEASAASQQANELARELMAQVAVFRFSGDSTPAAPSHTVAHSLERIGGSRTSAAMAAAA</sequence>
<evidence type="ECO:0000256" key="1">
    <source>
        <dbReference type="ARBA" id="ARBA00023224"/>
    </source>
</evidence>
<dbReference type="InterPro" id="IPR004090">
    <property type="entry name" value="Chemotax_Me-accpt_rcpt"/>
</dbReference>
<dbReference type="PROSITE" id="PS50111">
    <property type="entry name" value="CHEMOTAXIS_TRANSDUC_2"/>
    <property type="match status" value="1"/>
</dbReference>
<name>A0ABT6BCD2_9GAMM</name>
<dbReference type="Proteomes" id="UP001528850">
    <property type="component" value="Unassembled WGS sequence"/>
</dbReference>
<feature type="coiled-coil region" evidence="4">
    <location>
        <begin position="472"/>
        <end position="503"/>
    </location>
</feature>
<evidence type="ECO:0000256" key="4">
    <source>
        <dbReference type="SAM" id="Coils"/>
    </source>
</evidence>
<dbReference type="InterPro" id="IPR024478">
    <property type="entry name" value="HlyB_4HB_MCP"/>
</dbReference>
<protein>
    <submittedName>
        <fullName evidence="8">Methyl-accepting chemotaxis protein</fullName>
    </submittedName>
</protein>
<dbReference type="Gene3D" id="1.10.287.950">
    <property type="entry name" value="Methyl-accepting chemotaxis protein"/>
    <property type="match status" value="1"/>
</dbReference>
<feature type="domain" description="HAMP" evidence="7">
    <location>
        <begin position="208"/>
        <end position="260"/>
    </location>
</feature>
<dbReference type="Pfam" id="PF12729">
    <property type="entry name" value="4HB_MCP_1"/>
    <property type="match status" value="1"/>
</dbReference>
<accession>A0ABT6BCD2</accession>
<keyword evidence="9" id="KW-1185">Reference proteome</keyword>
<dbReference type="EMBL" id="JARJJS010000002">
    <property type="protein sequence ID" value="MDF4025704.1"/>
    <property type="molecule type" value="Genomic_DNA"/>
</dbReference>
<organism evidence="8 9">
    <name type="scientific">Luteibacter sahnii</name>
    <dbReference type="NCBI Taxonomy" id="3021977"/>
    <lineage>
        <taxon>Bacteria</taxon>
        <taxon>Pseudomonadati</taxon>
        <taxon>Pseudomonadota</taxon>
        <taxon>Gammaproteobacteria</taxon>
        <taxon>Lysobacterales</taxon>
        <taxon>Rhodanobacteraceae</taxon>
        <taxon>Luteibacter</taxon>
    </lineage>
</organism>
<evidence type="ECO:0000256" key="3">
    <source>
        <dbReference type="PROSITE-ProRule" id="PRU00284"/>
    </source>
</evidence>
<dbReference type="PRINTS" id="PR00260">
    <property type="entry name" value="CHEMTRNSDUCR"/>
</dbReference>
<comment type="similarity">
    <text evidence="2">Belongs to the methyl-accepting chemotaxis (MCP) protein family.</text>
</comment>
<dbReference type="PROSITE" id="PS50885">
    <property type="entry name" value="HAMP"/>
    <property type="match status" value="1"/>
</dbReference>
<feature type="domain" description="Methyl-accepting transducer" evidence="6">
    <location>
        <begin position="265"/>
        <end position="494"/>
    </location>
</feature>
<dbReference type="InterPro" id="IPR051310">
    <property type="entry name" value="MCP_chemotaxis"/>
</dbReference>
<comment type="caution">
    <text evidence="8">The sequence shown here is derived from an EMBL/GenBank/DDBJ whole genome shotgun (WGS) entry which is preliminary data.</text>
</comment>
<dbReference type="RefSeq" id="WP_320550186.1">
    <property type="nucleotide sequence ID" value="NZ_JAQLOK010000001.1"/>
</dbReference>
<evidence type="ECO:0000313" key="9">
    <source>
        <dbReference type="Proteomes" id="UP001528850"/>
    </source>
</evidence>